<name>A0A645GQT5_9ZZZZ</name>
<feature type="transmembrane region" description="Helical" evidence="1">
    <location>
        <begin position="27"/>
        <end position="45"/>
    </location>
</feature>
<sequence>MVEHHAHTEDGQHVFHILVFKLPDGRAVLVLLLFDRLGIFLIAVKQLRKFVFINGQLGIQGVVVGAVLIVYSPLAVVVFVQLICASLLEGCVPLSTVTKPCLAPWTEDRQKGYFPSSGGRSASGTSMPIS</sequence>
<protein>
    <submittedName>
        <fullName evidence="2">Uncharacterized protein</fullName>
    </submittedName>
</protein>
<evidence type="ECO:0000313" key="2">
    <source>
        <dbReference type="EMBL" id="MPN26324.1"/>
    </source>
</evidence>
<organism evidence="2">
    <name type="scientific">bioreactor metagenome</name>
    <dbReference type="NCBI Taxonomy" id="1076179"/>
    <lineage>
        <taxon>unclassified sequences</taxon>
        <taxon>metagenomes</taxon>
        <taxon>ecological metagenomes</taxon>
    </lineage>
</organism>
<keyword evidence="1" id="KW-0812">Transmembrane</keyword>
<dbReference type="AlphaFoldDB" id="A0A645GQT5"/>
<feature type="transmembrane region" description="Helical" evidence="1">
    <location>
        <begin position="57"/>
        <end position="83"/>
    </location>
</feature>
<accession>A0A645GQT5</accession>
<dbReference type="EMBL" id="VSSQ01075802">
    <property type="protein sequence ID" value="MPN26324.1"/>
    <property type="molecule type" value="Genomic_DNA"/>
</dbReference>
<keyword evidence="1" id="KW-1133">Transmembrane helix</keyword>
<comment type="caution">
    <text evidence="2">The sequence shown here is derived from an EMBL/GenBank/DDBJ whole genome shotgun (WGS) entry which is preliminary data.</text>
</comment>
<evidence type="ECO:0000256" key="1">
    <source>
        <dbReference type="SAM" id="Phobius"/>
    </source>
</evidence>
<gene>
    <name evidence="2" type="ORF">SDC9_173748</name>
</gene>
<reference evidence="2" key="1">
    <citation type="submission" date="2019-08" db="EMBL/GenBank/DDBJ databases">
        <authorList>
            <person name="Kucharzyk K."/>
            <person name="Murdoch R.W."/>
            <person name="Higgins S."/>
            <person name="Loffler F."/>
        </authorList>
    </citation>
    <scope>NUCLEOTIDE SEQUENCE</scope>
</reference>
<proteinExistence type="predicted"/>
<keyword evidence="1" id="KW-0472">Membrane</keyword>